<evidence type="ECO:0000259" key="2">
    <source>
        <dbReference type="Pfam" id="PF14490"/>
    </source>
</evidence>
<evidence type="ECO:0000256" key="1">
    <source>
        <dbReference type="SAM" id="MobiDB-lite"/>
    </source>
</evidence>
<dbReference type="EMBL" id="CP059572">
    <property type="protein sequence ID" value="QXJ26279.1"/>
    <property type="molecule type" value="Genomic_DNA"/>
</dbReference>
<dbReference type="InterPro" id="IPR029493">
    <property type="entry name" value="RecD2-like_HHH"/>
</dbReference>
<dbReference type="Gene3D" id="1.10.10.2220">
    <property type="match status" value="1"/>
</dbReference>
<gene>
    <name evidence="3" type="ORF">AGRA3207_000535</name>
</gene>
<dbReference type="InterPro" id="IPR027417">
    <property type="entry name" value="P-loop_NTPase"/>
</dbReference>
<dbReference type="Proteomes" id="UP001049518">
    <property type="component" value="Chromosome"/>
</dbReference>
<keyword evidence="4" id="KW-1185">Reference proteome</keyword>
<feature type="domain" description="ATP-dependent RecD2 DNA helicase-like helix-hairpin-helix" evidence="2">
    <location>
        <begin position="44"/>
        <end position="130"/>
    </location>
</feature>
<protein>
    <submittedName>
        <fullName evidence="3">Conjugal transfer protein TraA</fullName>
    </submittedName>
</protein>
<dbReference type="Gene3D" id="2.30.30.940">
    <property type="match status" value="1"/>
</dbReference>
<reference evidence="3" key="1">
    <citation type="submission" date="2020-07" db="EMBL/GenBank/DDBJ databases">
        <authorList>
            <person name="Tarantini F.S."/>
            <person name="Hong K.W."/>
            <person name="Chan K.G."/>
        </authorList>
    </citation>
    <scope>NUCLEOTIDE SEQUENCE</scope>
    <source>
        <strain evidence="3">32-07</strain>
    </source>
</reference>
<name>A0ABX8R5E7_9ACTN</name>
<sequence>MRAAEAAGARAAAEAAGPARAAREPGPAPRPAAEVPAAGEGLAALTALFGETGVPAPLASRAAARLGPGAAAVLRGDPWRLLAVPGVLPRQADHFARRLLGQDARPDDPRRGRALVAHLLTEAAREGHTVTPAADVVTALERLQVPDPRAAVEAALDEADVLALTEEPAFDAGEDPDEDAALPEPEEILGLARWALAEEAAAEGFQRLTLTAVPLLEDDDVRELRSGLPEDRSLALTAALRTGVSVVRGAPGDIERTALAIASAAAGRGVRAAVAVPTDRAAADLAADGGAGDGPRVTSLHRLLEPRDDPSAAPGAVVFGRGEQRPFELDLVLVTDADGLDVELCAVLAEACADGTHLVLCAHTGAPPPAGPGSPLKDLEASETVPVVALDAAPPDGPLGALTAAVRGGELTPVEAPGREVVIVPAADAGEAVHRTVQLLTDSIPRALGIPPEGVQIVASSPGGEAGATALNAALKARLNPGPGKFAGMDPGDRVVVAAPLPHAAVGETGVVLGGGAHGLDVEFAGGMATLAPADASRLRHGWAVTVGLGRGTPRPAVIAVMSPEGLSRPAVAAAFGLARRHLSIVQAAGPALARAVRDTAAPERRTRLARLVMQ</sequence>
<dbReference type="Pfam" id="PF14490">
    <property type="entry name" value="HHH_RecD2"/>
    <property type="match status" value="1"/>
</dbReference>
<feature type="compositionally biased region" description="Low complexity" evidence="1">
    <location>
        <begin position="1"/>
        <end position="20"/>
    </location>
</feature>
<feature type="region of interest" description="Disordered" evidence="1">
    <location>
        <begin position="1"/>
        <end position="37"/>
    </location>
</feature>
<evidence type="ECO:0000313" key="4">
    <source>
        <dbReference type="Proteomes" id="UP001049518"/>
    </source>
</evidence>
<accession>A0ABX8R5E7</accession>
<dbReference type="Gene3D" id="3.40.50.300">
    <property type="entry name" value="P-loop containing nucleotide triphosphate hydrolases"/>
    <property type="match status" value="2"/>
</dbReference>
<evidence type="ECO:0000313" key="3">
    <source>
        <dbReference type="EMBL" id="QXJ26279.1"/>
    </source>
</evidence>
<organism evidence="3 4">
    <name type="scientific">Actinomadura graeca</name>
    <dbReference type="NCBI Taxonomy" id="2750812"/>
    <lineage>
        <taxon>Bacteria</taxon>
        <taxon>Bacillati</taxon>
        <taxon>Actinomycetota</taxon>
        <taxon>Actinomycetes</taxon>
        <taxon>Streptosporangiales</taxon>
        <taxon>Thermomonosporaceae</taxon>
        <taxon>Actinomadura</taxon>
    </lineage>
</organism>
<proteinExistence type="predicted"/>